<comment type="caution">
    <text evidence="1">The sequence shown here is derived from an EMBL/GenBank/DDBJ whole genome shotgun (WGS) entry which is preliminary data.</text>
</comment>
<evidence type="ECO:0008006" key="3">
    <source>
        <dbReference type="Google" id="ProtNLM"/>
    </source>
</evidence>
<name>A0ABV0U8I8_9TELE</name>
<proteinExistence type="predicted"/>
<evidence type="ECO:0000313" key="2">
    <source>
        <dbReference type="Proteomes" id="UP001482620"/>
    </source>
</evidence>
<keyword evidence="2" id="KW-1185">Reference proteome</keyword>
<gene>
    <name evidence="1" type="ORF">ILYODFUR_010636</name>
</gene>
<sequence length="124" mass="14456">MVRIDKMAKITFRSTSCDTVIQHFKGRLFCFKCRHLVLLAEVRVKTKVRSKKLSEAFRNIVETYESDKGFTEISEKSGISHFHCMENRLQGVDIENIFNRAQIWLSTCSPESRTQDAKRTLQKP</sequence>
<organism evidence="1 2">
    <name type="scientific">Ilyodon furcidens</name>
    <name type="common">goldbreast splitfin</name>
    <dbReference type="NCBI Taxonomy" id="33524"/>
    <lineage>
        <taxon>Eukaryota</taxon>
        <taxon>Metazoa</taxon>
        <taxon>Chordata</taxon>
        <taxon>Craniata</taxon>
        <taxon>Vertebrata</taxon>
        <taxon>Euteleostomi</taxon>
        <taxon>Actinopterygii</taxon>
        <taxon>Neopterygii</taxon>
        <taxon>Teleostei</taxon>
        <taxon>Neoteleostei</taxon>
        <taxon>Acanthomorphata</taxon>
        <taxon>Ovalentaria</taxon>
        <taxon>Atherinomorphae</taxon>
        <taxon>Cyprinodontiformes</taxon>
        <taxon>Goodeidae</taxon>
        <taxon>Ilyodon</taxon>
    </lineage>
</organism>
<protein>
    <recommendedName>
        <fullName evidence="3">Transposase</fullName>
    </recommendedName>
</protein>
<dbReference type="EMBL" id="JAHRIQ010058705">
    <property type="protein sequence ID" value="MEQ2240022.1"/>
    <property type="molecule type" value="Genomic_DNA"/>
</dbReference>
<accession>A0ABV0U8I8</accession>
<reference evidence="1 2" key="1">
    <citation type="submission" date="2021-06" db="EMBL/GenBank/DDBJ databases">
        <authorList>
            <person name="Palmer J.M."/>
        </authorList>
    </citation>
    <scope>NUCLEOTIDE SEQUENCE [LARGE SCALE GENOMIC DNA]</scope>
    <source>
        <strain evidence="2">if_2019</strain>
        <tissue evidence="1">Muscle</tissue>
    </source>
</reference>
<dbReference type="Proteomes" id="UP001482620">
    <property type="component" value="Unassembled WGS sequence"/>
</dbReference>
<evidence type="ECO:0000313" key="1">
    <source>
        <dbReference type="EMBL" id="MEQ2240022.1"/>
    </source>
</evidence>